<dbReference type="Gene3D" id="3.30.360.10">
    <property type="entry name" value="Dihydrodipicolinate Reductase, domain 2"/>
    <property type="match status" value="1"/>
</dbReference>
<dbReference type="SUPFAM" id="SSF51735">
    <property type="entry name" value="NAD(P)-binding Rossmann-fold domains"/>
    <property type="match status" value="1"/>
</dbReference>
<evidence type="ECO:0000259" key="2">
    <source>
        <dbReference type="Pfam" id="PF22725"/>
    </source>
</evidence>
<feature type="domain" description="Gfo/Idh/MocA-like oxidoreductase N-terminal" evidence="1">
    <location>
        <begin position="20"/>
        <end position="148"/>
    </location>
</feature>
<dbReference type="Pfam" id="PF01408">
    <property type="entry name" value="GFO_IDH_MocA"/>
    <property type="match status" value="1"/>
</dbReference>
<dbReference type="SUPFAM" id="SSF55347">
    <property type="entry name" value="Glyceraldehyde-3-phosphate dehydrogenase-like, C-terminal domain"/>
    <property type="match status" value="1"/>
</dbReference>
<dbReference type="PANTHER" id="PTHR43708:SF3">
    <property type="entry name" value="OXIDOREDUCTASE"/>
    <property type="match status" value="1"/>
</dbReference>
<organism evidence="3 4">
    <name type="scientific">Tsukamurella soli</name>
    <dbReference type="NCBI Taxonomy" id="644556"/>
    <lineage>
        <taxon>Bacteria</taxon>
        <taxon>Bacillati</taxon>
        <taxon>Actinomycetota</taxon>
        <taxon>Actinomycetes</taxon>
        <taxon>Mycobacteriales</taxon>
        <taxon>Tsukamurellaceae</taxon>
        <taxon>Tsukamurella</taxon>
    </lineage>
</organism>
<comment type="caution">
    <text evidence="3">The sequence shown here is derived from an EMBL/GenBank/DDBJ whole genome shotgun (WGS) entry which is preliminary data.</text>
</comment>
<dbReference type="InterPro" id="IPR055170">
    <property type="entry name" value="GFO_IDH_MocA-like_dom"/>
</dbReference>
<dbReference type="InterPro" id="IPR000683">
    <property type="entry name" value="Gfo/Idh/MocA-like_OxRdtase_N"/>
</dbReference>
<sequence>MVDDGGQWDPTRLERFGRRLRIAMVGGGLGSFIGEAHRIAFRVDGMWELVAGAFSRNPATSAATGRALLLDPERVYPDYRALIAAEASRPDRPDAVLVATLPDTHEEICSALLEAGFHVIAEKPLTSTVDQAERVVDAVGRTGRRLLLTHCDSGYPMVRQARDMVADGSLGRVTVVDTEFSNGSQTVPGAGGAWRVDATQVGEAGMLLDVGTHALHLVTYVTGVRIDTVSARLHRLDPRHTVFDNAFLDLGLAGGAVGRCWSTFQAAGSVHGLRISVVGELGSVHWVQTDPEVLWWRPANEPAQLLTRAGTGATAGAVEASRFAPGHPDGYGLAFANLYRDFGEALLAEALGEDPTPLLAGVPDQFDGLHTLEVVDAALRSAAAEGRSVTVRDPALRARR</sequence>
<dbReference type="Pfam" id="PF22725">
    <property type="entry name" value="GFO_IDH_MocA_C3"/>
    <property type="match status" value="1"/>
</dbReference>
<dbReference type="Gene3D" id="3.40.50.720">
    <property type="entry name" value="NAD(P)-binding Rossmann-like Domain"/>
    <property type="match status" value="1"/>
</dbReference>
<dbReference type="RefSeq" id="WP_344994399.1">
    <property type="nucleotide sequence ID" value="NZ_BAABFR010000024.1"/>
</dbReference>
<protein>
    <submittedName>
        <fullName evidence="3">Gfo/Idh/MocA family oxidoreductase</fullName>
    </submittedName>
</protein>
<accession>A0ABP8JHL9</accession>
<feature type="domain" description="GFO/IDH/MocA-like oxidoreductase" evidence="2">
    <location>
        <begin position="158"/>
        <end position="284"/>
    </location>
</feature>
<evidence type="ECO:0000313" key="4">
    <source>
        <dbReference type="Proteomes" id="UP001500635"/>
    </source>
</evidence>
<dbReference type="InterPro" id="IPR051317">
    <property type="entry name" value="Gfo/Idh/MocA_oxidoreduct"/>
</dbReference>
<gene>
    <name evidence="3" type="ORF">GCM10023147_19380</name>
</gene>
<name>A0ABP8JHL9_9ACTN</name>
<reference evidence="4" key="1">
    <citation type="journal article" date="2019" name="Int. J. Syst. Evol. Microbiol.">
        <title>The Global Catalogue of Microorganisms (GCM) 10K type strain sequencing project: providing services to taxonomists for standard genome sequencing and annotation.</title>
        <authorList>
            <consortium name="The Broad Institute Genomics Platform"/>
            <consortium name="The Broad Institute Genome Sequencing Center for Infectious Disease"/>
            <person name="Wu L."/>
            <person name="Ma J."/>
        </authorList>
    </citation>
    <scope>NUCLEOTIDE SEQUENCE [LARGE SCALE GENOMIC DNA]</scope>
    <source>
        <strain evidence="4">JCM 17688</strain>
    </source>
</reference>
<keyword evidence="4" id="KW-1185">Reference proteome</keyword>
<proteinExistence type="predicted"/>
<dbReference type="EMBL" id="BAABFR010000024">
    <property type="protein sequence ID" value="GAA4390940.1"/>
    <property type="molecule type" value="Genomic_DNA"/>
</dbReference>
<evidence type="ECO:0000259" key="1">
    <source>
        <dbReference type="Pfam" id="PF01408"/>
    </source>
</evidence>
<dbReference type="Proteomes" id="UP001500635">
    <property type="component" value="Unassembled WGS sequence"/>
</dbReference>
<dbReference type="InterPro" id="IPR036291">
    <property type="entry name" value="NAD(P)-bd_dom_sf"/>
</dbReference>
<dbReference type="PANTHER" id="PTHR43708">
    <property type="entry name" value="CONSERVED EXPRESSED OXIDOREDUCTASE (EUROFUNG)"/>
    <property type="match status" value="1"/>
</dbReference>
<evidence type="ECO:0000313" key="3">
    <source>
        <dbReference type="EMBL" id="GAA4390940.1"/>
    </source>
</evidence>